<accession>A0ABV3J259</accession>
<comment type="caution">
    <text evidence="1">The sequence shown here is derived from an EMBL/GenBank/DDBJ whole genome shotgun (WGS) entry which is preliminary data.</text>
</comment>
<protein>
    <submittedName>
        <fullName evidence="1">Uncharacterized protein</fullName>
    </submittedName>
</protein>
<organism evidence="1 2">
    <name type="scientific">Streptomyces roseoverticillatus</name>
    <dbReference type="NCBI Taxonomy" id="66429"/>
    <lineage>
        <taxon>Bacteria</taxon>
        <taxon>Bacillati</taxon>
        <taxon>Actinomycetota</taxon>
        <taxon>Actinomycetes</taxon>
        <taxon>Kitasatosporales</taxon>
        <taxon>Streptomycetaceae</taxon>
        <taxon>Streptomyces</taxon>
    </lineage>
</organism>
<evidence type="ECO:0000313" key="1">
    <source>
        <dbReference type="EMBL" id="MEV4926141.1"/>
    </source>
</evidence>
<name>A0ABV3J259_9ACTN</name>
<dbReference type="EMBL" id="JBFASG010000030">
    <property type="protein sequence ID" value="MEV4926141.1"/>
    <property type="molecule type" value="Genomic_DNA"/>
</dbReference>
<dbReference type="Proteomes" id="UP001552479">
    <property type="component" value="Unassembled WGS sequence"/>
</dbReference>
<reference evidence="1 2" key="1">
    <citation type="submission" date="2024-06" db="EMBL/GenBank/DDBJ databases">
        <title>The Natural Products Discovery Center: Release of the First 8490 Sequenced Strains for Exploring Actinobacteria Biosynthetic Diversity.</title>
        <authorList>
            <person name="Kalkreuter E."/>
            <person name="Kautsar S.A."/>
            <person name="Yang D."/>
            <person name="Bader C.D."/>
            <person name="Teijaro C.N."/>
            <person name="Fluegel L."/>
            <person name="Davis C.M."/>
            <person name="Simpson J.R."/>
            <person name="Lauterbach L."/>
            <person name="Steele A.D."/>
            <person name="Gui C."/>
            <person name="Meng S."/>
            <person name="Li G."/>
            <person name="Viehrig K."/>
            <person name="Ye F."/>
            <person name="Su P."/>
            <person name="Kiefer A.F."/>
            <person name="Nichols A."/>
            <person name="Cepeda A.J."/>
            <person name="Yan W."/>
            <person name="Fan B."/>
            <person name="Jiang Y."/>
            <person name="Adhikari A."/>
            <person name="Zheng C.-J."/>
            <person name="Schuster L."/>
            <person name="Cowan T.M."/>
            <person name="Smanski M.J."/>
            <person name="Chevrette M.G."/>
            <person name="De Carvalho L.P.S."/>
            <person name="Shen B."/>
        </authorList>
    </citation>
    <scope>NUCLEOTIDE SEQUENCE [LARGE SCALE GENOMIC DNA]</scope>
    <source>
        <strain evidence="1 2">NPDC053791</strain>
    </source>
</reference>
<keyword evidence="2" id="KW-1185">Reference proteome</keyword>
<gene>
    <name evidence="1" type="ORF">AB0L03_25510</name>
</gene>
<evidence type="ECO:0000313" key="2">
    <source>
        <dbReference type="Proteomes" id="UP001552479"/>
    </source>
</evidence>
<sequence>MPDTDPAAGAADWPRHWYARRGFREIGRMHVFDRVQVRSAWRRGPRGGVGAVCVEARARWCG</sequence>
<proteinExistence type="predicted"/>
<dbReference type="RefSeq" id="WP_366089623.1">
    <property type="nucleotide sequence ID" value="NZ_JBFASG010000030.1"/>
</dbReference>